<evidence type="ECO:0008006" key="3">
    <source>
        <dbReference type="Google" id="ProtNLM"/>
    </source>
</evidence>
<sequence length="187" mass="21846">MKKVIVLFGLILCVTVSIFACMKIKNNNEYKERREKIHTFLQSSSNRVQVYSRAVNLNRGKSANTCVFFISEVLRRNDYKVPDSMCNVVEFISFLEKKGWKKETNYKKLQPGDLVFTKDSTEGNSHGTPNHVYVFMGWVEEGKYDYAYIADNQAKDYNNKIYHIRNVTVVNKINGYTKDPFSFFMKK</sequence>
<gene>
    <name evidence="1" type="ORF">GCM10008906_17100</name>
</gene>
<reference evidence="2" key="1">
    <citation type="journal article" date="2019" name="Int. J. Syst. Evol. Microbiol.">
        <title>The Global Catalogue of Microorganisms (GCM) 10K type strain sequencing project: providing services to taxonomists for standard genome sequencing and annotation.</title>
        <authorList>
            <consortium name="The Broad Institute Genomics Platform"/>
            <consortium name="The Broad Institute Genome Sequencing Center for Infectious Disease"/>
            <person name="Wu L."/>
            <person name="Ma J."/>
        </authorList>
    </citation>
    <scope>NUCLEOTIDE SEQUENCE [LARGE SCALE GENOMIC DNA]</scope>
    <source>
        <strain evidence="2">JCM 1407</strain>
    </source>
</reference>
<organism evidence="1 2">
    <name type="scientific">Clostridium oceanicum</name>
    <dbReference type="NCBI Taxonomy" id="1543"/>
    <lineage>
        <taxon>Bacteria</taxon>
        <taxon>Bacillati</taxon>
        <taxon>Bacillota</taxon>
        <taxon>Clostridia</taxon>
        <taxon>Eubacteriales</taxon>
        <taxon>Clostridiaceae</taxon>
        <taxon>Clostridium</taxon>
    </lineage>
</organism>
<dbReference type="Gene3D" id="3.90.1720.10">
    <property type="entry name" value="endopeptidase domain like (from Nostoc punctiforme)"/>
    <property type="match status" value="1"/>
</dbReference>
<protein>
    <recommendedName>
        <fullName evidence="3">Bacteriophage peptidoglycan hydrolase</fullName>
    </recommendedName>
</protein>
<evidence type="ECO:0000313" key="1">
    <source>
        <dbReference type="EMBL" id="GAA0738952.1"/>
    </source>
</evidence>
<name>A0ABP3UQP3_9CLOT</name>
<dbReference type="PROSITE" id="PS51257">
    <property type="entry name" value="PROKAR_LIPOPROTEIN"/>
    <property type="match status" value="1"/>
</dbReference>
<comment type="caution">
    <text evidence="1">The sequence shown here is derived from an EMBL/GenBank/DDBJ whole genome shotgun (WGS) entry which is preliminary data.</text>
</comment>
<keyword evidence="2" id="KW-1185">Reference proteome</keyword>
<accession>A0ABP3UQP3</accession>
<proteinExistence type="predicted"/>
<dbReference type="Proteomes" id="UP001501510">
    <property type="component" value="Unassembled WGS sequence"/>
</dbReference>
<dbReference type="RefSeq" id="WP_343760760.1">
    <property type="nucleotide sequence ID" value="NZ_BAAACG010000008.1"/>
</dbReference>
<evidence type="ECO:0000313" key="2">
    <source>
        <dbReference type="Proteomes" id="UP001501510"/>
    </source>
</evidence>
<dbReference type="EMBL" id="BAAACG010000008">
    <property type="protein sequence ID" value="GAA0738952.1"/>
    <property type="molecule type" value="Genomic_DNA"/>
</dbReference>